<comment type="similarity">
    <text evidence="2 12">Belongs to the short-chain dehydrogenases/reductases (SDR) family.</text>
</comment>
<evidence type="ECO:0000256" key="2">
    <source>
        <dbReference type="ARBA" id="ARBA00006484"/>
    </source>
</evidence>
<dbReference type="InterPro" id="IPR002347">
    <property type="entry name" value="SDR_fam"/>
</dbReference>
<dbReference type="Proteomes" id="UP000315522">
    <property type="component" value="Unassembled WGS sequence"/>
</dbReference>
<gene>
    <name evidence="13" type="primary">RED2_0</name>
    <name evidence="13" type="ORF">LAWI1_G002249</name>
</gene>
<organism evidence="13 14">
    <name type="scientific">Lachnellula willkommii</name>
    <dbReference type="NCBI Taxonomy" id="215461"/>
    <lineage>
        <taxon>Eukaryota</taxon>
        <taxon>Fungi</taxon>
        <taxon>Dikarya</taxon>
        <taxon>Ascomycota</taxon>
        <taxon>Pezizomycotina</taxon>
        <taxon>Leotiomycetes</taxon>
        <taxon>Helotiales</taxon>
        <taxon>Lachnaceae</taxon>
        <taxon>Lachnellula</taxon>
    </lineage>
</organism>
<dbReference type="Gene3D" id="3.40.50.720">
    <property type="entry name" value="NAD(P)-binding Rossmann-like Domain"/>
    <property type="match status" value="1"/>
</dbReference>
<evidence type="ECO:0000256" key="12">
    <source>
        <dbReference type="RuleBase" id="RU000363"/>
    </source>
</evidence>
<dbReference type="SUPFAM" id="SSF51735">
    <property type="entry name" value="NAD(P)-binding Rossmann-fold domains"/>
    <property type="match status" value="1"/>
</dbReference>
<dbReference type="InterPro" id="IPR020904">
    <property type="entry name" value="Sc_DH/Rdtase_CS"/>
</dbReference>
<dbReference type="AlphaFoldDB" id="A0A559M978"/>
<dbReference type="GO" id="GO:0016020">
    <property type="term" value="C:membrane"/>
    <property type="evidence" value="ECO:0007669"/>
    <property type="project" value="UniProtKB-SubCell"/>
</dbReference>
<name>A0A559M978_9HELO</name>
<dbReference type="PRINTS" id="PR00080">
    <property type="entry name" value="SDRFAMILY"/>
</dbReference>
<protein>
    <recommendedName>
        <fullName evidence="10">Short-chain dehydrogenase/reductase 3</fullName>
    </recommendedName>
    <alternativeName>
        <fullName evidence="11">Retinal short-chain dehydrogenase/reductase 1</fullName>
    </alternativeName>
</protein>
<keyword evidence="4" id="KW-0521">NADP</keyword>
<dbReference type="EMBL" id="QGML01001216">
    <property type="protein sequence ID" value="TVY89512.1"/>
    <property type="molecule type" value="Genomic_DNA"/>
</dbReference>
<proteinExistence type="inferred from homology"/>
<dbReference type="PANTHER" id="PTHR24322:SF736">
    <property type="entry name" value="RETINOL DEHYDROGENASE 10"/>
    <property type="match status" value="1"/>
</dbReference>
<keyword evidence="5" id="KW-1133">Transmembrane helix</keyword>
<evidence type="ECO:0000256" key="6">
    <source>
        <dbReference type="ARBA" id="ARBA00023002"/>
    </source>
</evidence>
<keyword evidence="3" id="KW-0812">Transmembrane</keyword>
<dbReference type="PANTHER" id="PTHR24322">
    <property type="entry name" value="PKSB"/>
    <property type="match status" value="1"/>
</dbReference>
<evidence type="ECO:0000256" key="9">
    <source>
        <dbReference type="ARBA" id="ARBA00059620"/>
    </source>
</evidence>
<evidence type="ECO:0000256" key="11">
    <source>
        <dbReference type="ARBA" id="ARBA00082544"/>
    </source>
</evidence>
<evidence type="ECO:0000313" key="13">
    <source>
        <dbReference type="EMBL" id="TVY89512.1"/>
    </source>
</evidence>
<keyword evidence="8" id="KW-0472">Membrane</keyword>
<comment type="subcellular location">
    <subcellularLocation>
        <location evidence="1">Membrane</location>
        <topology evidence="1">Multi-pass membrane protein</topology>
    </subcellularLocation>
</comment>
<evidence type="ECO:0000256" key="10">
    <source>
        <dbReference type="ARBA" id="ARBA00068717"/>
    </source>
</evidence>
<evidence type="ECO:0000256" key="8">
    <source>
        <dbReference type="ARBA" id="ARBA00023136"/>
    </source>
</evidence>
<comment type="caution">
    <text evidence="13">The sequence shown here is derived from an EMBL/GenBank/DDBJ whole genome shotgun (WGS) entry which is preliminary data.</text>
</comment>
<comment type="function">
    <text evidence="9">Catalyzes the reduction of all-trans-retinal to all-trans-retinol in the presence of NADPH.</text>
</comment>
<accession>A0A559M978</accession>
<keyword evidence="14" id="KW-1185">Reference proteome</keyword>
<evidence type="ECO:0000256" key="4">
    <source>
        <dbReference type="ARBA" id="ARBA00022857"/>
    </source>
</evidence>
<sequence>MAPRKVSPVAALTAPIRLALFDARVTGPLLVALLYYPDKLRSVLPARLHQYVTSQTFIRILKACLALKVVGGVSSKVSDMALNNWTGKANFVKSQEIVLITGGASGIGELMAREFSAKGVKVVVLDLRPPKEPFPAGIHFYEADVTSSAQIANAAAEIRKAHGSPTVLINNAGVGFGRTILTVPEEAIRKTFEVNILSHFLTVKEFLPEMIARDHGHVVTIASMSSFIVPAQLVDYACTKAAAVAFNEGLASELRSRDKALNVKTTKEADDLKRIVHPTWIRTPLIEPLTSHPKFKDKVLEPEEVSGAVVKQVLSGKSAQIILPESMARIRGIRGWPTWLQAIVWKSQGETLNLFEELRSI</sequence>
<reference evidence="13 14" key="1">
    <citation type="submission" date="2018-05" db="EMBL/GenBank/DDBJ databases">
        <title>Genome sequencing and assembly of the regulated plant pathogen Lachnellula willkommii and related sister species for the development of diagnostic species identification markers.</title>
        <authorList>
            <person name="Giroux E."/>
            <person name="Bilodeau G."/>
        </authorList>
    </citation>
    <scope>NUCLEOTIDE SEQUENCE [LARGE SCALE GENOMIC DNA]</scope>
    <source>
        <strain evidence="13 14">CBS 172.35</strain>
    </source>
</reference>
<dbReference type="PROSITE" id="PS00061">
    <property type="entry name" value="ADH_SHORT"/>
    <property type="match status" value="1"/>
</dbReference>
<keyword evidence="6" id="KW-0560">Oxidoreductase</keyword>
<evidence type="ECO:0000256" key="5">
    <source>
        <dbReference type="ARBA" id="ARBA00022989"/>
    </source>
</evidence>
<dbReference type="GO" id="GO:0052650">
    <property type="term" value="F:all-trans-retinol dehydrogenase (NADP+) activity"/>
    <property type="evidence" value="ECO:0007669"/>
    <property type="project" value="UniProtKB-ARBA"/>
</dbReference>
<dbReference type="CDD" id="cd05339">
    <property type="entry name" value="17beta-HSDXI-like_SDR_c"/>
    <property type="match status" value="1"/>
</dbReference>
<dbReference type="FunFam" id="3.40.50.720:FF:000131">
    <property type="entry name" value="Short-chain dehydrogenase/reductase 3"/>
    <property type="match status" value="1"/>
</dbReference>
<dbReference type="PRINTS" id="PR00081">
    <property type="entry name" value="GDHRDH"/>
</dbReference>
<evidence type="ECO:0000256" key="1">
    <source>
        <dbReference type="ARBA" id="ARBA00004141"/>
    </source>
</evidence>
<keyword evidence="7" id="KW-0443">Lipid metabolism</keyword>
<evidence type="ECO:0000256" key="3">
    <source>
        <dbReference type="ARBA" id="ARBA00022692"/>
    </source>
</evidence>
<dbReference type="InterPro" id="IPR036291">
    <property type="entry name" value="NAD(P)-bd_dom_sf"/>
</dbReference>
<evidence type="ECO:0000256" key="7">
    <source>
        <dbReference type="ARBA" id="ARBA00023098"/>
    </source>
</evidence>
<dbReference type="Pfam" id="PF00106">
    <property type="entry name" value="adh_short"/>
    <property type="match status" value="1"/>
</dbReference>
<evidence type="ECO:0000313" key="14">
    <source>
        <dbReference type="Proteomes" id="UP000315522"/>
    </source>
</evidence>